<keyword evidence="3" id="KW-1185">Reference proteome</keyword>
<feature type="region of interest" description="Disordered" evidence="1">
    <location>
        <begin position="41"/>
        <end position="78"/>
    </location>
</feature>
<sequence>MYMNNLGLGVGENSWRSLRSVEQMDDAEGLGGVGARRLPCVSASSTPGGGPGLLAHRPRTRHGCDGRQNTSSNSCSNN</sequence>
<accession>A0A8T0GH82</accession>
<dbReference type="EMBL" id="CM026432">
    <property type="protein sequence ID" value="KAG0556532.1"/>
    <property type="molecule type" value="Genomic_DNA"/>
</dbReference>
<feature type="compositionally biased region" description="Polar residues" evidence="1">
    <location>
        <begin position="67"/>
        <end position="78"/>
    </location>
</feature>
<proteinExistence type="predicted"/>
<reference evidence="2 3" key="1">
    <citation type="submission" date="2020-06" db="EMBL/GenBank/DDBJ databases">
        <title>WGS assembly of Ceratodon purpureus strain R40.</title>
        <authorList>
            <person name="Carey S.B."/>
            <person name="Jenkins J."/>
            <person name="Shu S."/>
            <person name="Lovell J.T."/>
            <person name="Sreedasyam A."/>
            <person name="Maumus F."/>
            <person name="Tiley G.P."/>
            <person name="Fernandez-Pozo N."/>
            <person name="Barry K."/>
            <person name="Chen C."/>
            <person name="Wang M."/>
            <person name="Lipzen A."/>
            <person name="Daum C."/>
            <person name="Saski C.A."/>
            <person name="Payton A.C."/>
            <person name="Mcbreen J.C."/>
            <person name="Conrad R.E."/>
            <person name="Kollar L.M."/>
            <person name="Olsson S."/>
            <person name="Huttunen S."/>
            <person name="Landis J.B."/>
            <person name="Wickett N.J."/>
            <person name="Johnson M.G."/>
            <person name="Rensing S.A."/>
            <person name="Grimwood J."/>
            <person name="Schmutz J."/>
            <person name="Mcdaniel S.F."/>
        </authorList>
    </citation>
    <scope>NUCLEOTIDE SEQUENCE [LARGE SCALE GENOMIC DNA]</scope>
    <source>
        <strain evidence="2 3">R40</strain>
    </source>
</reference>
<comment type="caution">
    <text evidence="2">The sequence shown here is derived from an EMBL/GenBank/DDBJ whole genome shotgun (WGS) entry which is preliminary data.</text>
</comment>
<protein>
    <submittedName>
        <fullName evidence="2">Uncharacterized protein</fullName>
    </submittedName>
</protein>
<evidence type="ECO:0000256" key="1">
    <source>
        <dbReference type="SAM" id="MobiDB-lite"/>
    </source>
</evidence>
<dbReference type="AlphaFoldDB" id="A0A8T0GH82"/>
<gene>
    <name evidence="2" type="ORF">KC19_11G060500</name>
</gene>
<organism evidence="2 3">
    <name type="scientific">Ceratodon purpureus</name>
    <name type="common">Fire moss</name>
    <name type="synonym">Dicranum purpureum</name>
    <dbReference type="NCBI Taxonomy" id="3225"/>
    <lineage>
        <taxon>Eukaryota</taxon>
        <taxon>Viridiplantae</taxon>
        <taxon>Streptophyta</taxon>
        <taxon>Embryophyta</taxon>
        <taxon>Bryophyta</taxon>
        <taxon>Bryophytina</taxon>
        <taxon>Bryopsida</taxon>
        <taxon>Dicranidae</taxon>
        <taxon>Pseudoditrichales</taxon>
        <taxon>Ditrichaceae</taxon>
        <taxon>Ceratodon</taxon>
    </lineage>
</organism>
<evidence type="ECO:0000313" key="3">
    <source>
        <dbReference type="Proteomes" id="UP000822688"/>
    </source>
</evidence>
<evidence type="ECO:0000313" key="2">
    <source>
        <dbReference type="EMBL" id="KAG0556532.1"/>
    </source>
</evidence>
<dbReference type="Proteomes" id="UP000822688">
    <property type="component" value="Chromosome 11"/>
</dbReference>
<name>A0A8T0GH82_CERPU</name>